<keyword evidence="2" id="KW-1185">Reference proteome</keyword>
<gene>
    <name evidence="1" type="ORF">TSOC_010514</name>
</gene>
<sequence length="279" mass="28403">MAPAELDGAMAACSSALPTLGWGGGPALLDQGLSPYRTDVAQLVSLRPQVILTQMQGLGEELTAAHYGAALEGLLGYRPVLVQLAALVMEGVWADMAAVAAALQLGAKGARAIEGLKQQLQAAAAAGRGRQRPRVAVVQWSDPLYAAGGWVPQLVAMAGALDVLGRVEQAATFTAQQLADARPDVVVFALCGLGLPASRRQAEQALAQLTAASAAAKAALGRARVIVTDGVHVFSRPGPLLVQSLEALVEALHGEAQGFGHEGRLWAALPAAAGPGAPA</sequence>
<dbReference type="PANTHER" id="PTHR42860:SF3">
    <property type="entry name" value="FE_B12 PERIPLASMIC-BINDING DOMAIN-CONTAINING PROTEIN"/>
    <property type="match status" value="1"/>
</dbReference>
<name>A0A2J7ZT27_9CHLO</name>
<dbReference type="InterPro" id="IPR051030">
    <property type="entry name" value="Vitamin_B12-ABC_binding"/>
</dbReference>
<evidence type="ECO:0000313" key="1">
    <source>
        <dbReference type="EMBL" id="PNH03423.1"/>
    </source>
</evidence>
<dbReference type="PANTHER" id="PTHR42860">
    <property type="entry name" value="VITAMIN B12-BINDING PROTEIN"/>
    <property type="match status" value="1"/>
</dbReference>
<protein>
    <recommendedName>
        <fullName evidence="3">Fe/B12 periplasmic-binding domain-containing protein</fullName>
    </recommendedName>
</protein>
<comment type="caution">
    <text evidence="1">The sequence shown here is derived from an EMBL/GenBank/DDBJ whole genome shotgun (WGS) entry which is preliminary data.</text>
</comment>
<reference evidence="1 2" key="1">
    <citation type="journal article" date="2017" name="Mol. Biol. Evol.">
        <title>The 4-celled Tetrabaena socialis nuclear genome reveals the essential components for genetic control of cell number at the origin of multicellularity in the volvocine lineage.</title>
        <authorList>
            <person name="Featherston J."/>
            <person name="Arakaki Y."/>
            <person name="Hanschen E.R."/>
            <person name="Ferris P.J."/>
            <person name="Michod R.E."/>
            <person name="Olson B.J.S.C."/>
            <person name="Nozaki H."/>
            <person name="Durand P.M."/>
        </authorList>
    </citation>
    <scope>NUCLEOTIDE SEQUENCE [LARGE SCALE GENOMIC DNA]</scope>
    <source>
        <strain evidence="1 2">NIES-571</strain>
    </source>
</reference>
<dbReference type="Proteomes" id="UP000236333">
    <property type="component" value="Unassembled WGS sequence"/>
</dbReference>
<dbReference type="AlphaFoldDB" id="A0A2J7ZT27"/>
<dbReference type="SUPFAM" id="SSF53807">
    <property type="entry name" value="Helical backbone' metal receptor"/>
    <property type="match status" value="1"/>
</dbReference>
<proteinExistence type="predicted"/>
<accession>A0A2J7ZT27</accession>
<evidence type="ECO:0008006" key="3">
    <source>
        <dbReference type="Google" id="ProtNLM"/>
    </source>
</evidence>
<dbReference type="EMBL" id="PGGS01000505">
    <property type="protein sequence ID" value="PNH03423.1"/>
    <property type="molecule type" value="Genomic_DNA"/>
</dbReference>
<dbReference type="Gene3D" id="3.40.50.1980">
    <property type="entry name" value="Nitrogenase molybdenum iron protein domain"/>
    <property type="match status" value="1"/>
</dbReference>
<dbReference type="OrthoDB" id="2011960at2759"/>
<evidence type="ECO:0000313" key="2">
    <source>
        <dbReference type="Proteomes" id="UP000236333"/>
    </source>
</evidence>
<organism evidence="1 2">
    <name type="scientific">Tetrabaena socialis</name>
    <dbReference type="NCBI Taxonomy" id="47790"/>
    <lineage>
        <taxon>Eukaryota</taxon>
        <taxon>Viridiplantae</taxon>
        <taxon>Chlorophyta</taxon>
        <taxon>core chlorophytes</taxon>
        <taxon>Chlorophyceae</taxon>
        <taxon>CS clade</taxon>
        <taxon>Chlamydomonadales</taxon>
        <taxon>Tetrabaenaceae</taxon>
        <taxon>Tetrabaena</taxon>
    </lineage>
</organism>